<name>A0ABW3JUW8_9FLAO</name>
<protein>
    <submittedName>
        <fullName evidence="2">Type IX secretion system membrane protein PorP/SprF</fullName>
    </submittedName>
</protein>
<dbReference type="Pfam" id="PF11751">
    <property type="entry name" value="PorP_SprF"/>
    <property type="match status" value="1"/>
</dbReference>
<comment type="caution">
    <text evidence="2">The sequence shown here is derived from an EMBL/GenBank/DDBJ whole genome shotgun (WGS) entry which is preliminary data.</text>
</comment>
<dbReference type="NCBIfam" id="TIGR03519">
    <property type="entry name" value="T9SS_PorP_fam"/>
    <property type="match status" value="1"/>
</dbReference>
<accession>A0ABW3JUW8</accession>
<evidence type="ECO:0000313" key="3">
    <source>
        <dbReference type="Proteomes" id="UP001597062"/>
    </source>
</evidence>
<reference evidence="3" key="1">
    <citation type="journal article" date="2019" name="Int. J. Syst. Evol. Microbiol.">
        <title>The Global Catalogue of Microorganisms (GCM) 10K type strain sequencing project: providing services to taxonomists for standard genome sequencing and annotation.</title>
        <authorList>
            <consortium name="The Broad Institute Genomics Platform"/>
            <consortium name="The Broad Institute Genome Sequencing Center for Infectious Disease"/>
            <person name="Wu L."/>
            <person name="Ma J."/>
        </authorList>
    </citation>
    <scope>NUCLEOTIDE SEQUENCE [LARGE SCALE GENOMIC DNA]</scope>
    <source>
        <strain evidence="3">CCUG 60527</strain>
    </source>
</reference>
<feature type="chain" id="PRO_5046951286" evidence="1">
    <location>
        <begin position="20"/>
        <end position="317"/>
    </location>
</feature>
<sequence length="317" mass="35502">MKKLIIFLVVLTSVFVSYAQQDAQYTQYMYNQSVVNPAYATSDLGVINFGFMHRSQWTNAVGAPKTYNLFAHAPLSNKIEVGLSIVTDNIGEDILKENNFYADFAYILKLSESQKLSLGLKAGFTSFNTNFNGFRFPDDDPVNGSITSDDAFDNQNSIFPNFGFGAFYYTENYYVGLSAPNLLQSKHLEENRGVNSIGGEEIHMFLTAGYVYQLSDMVQLKPAILAKAVKGSPIVLDTSLNVLFNNRFEGGLAYRINDSFSAMFNVRATNTLRIGYAFDYTTSNLNNYNSGTHEIMVLYDLDLIGLKKGFDKSPRFF</sequence>
<organism evidence="2 3">
    <name type="scientific">Tenacibaculum geojense</name>
    <dbReference type="NCBI Taxonomy" id="915352"/>
    <lineage>
        <taxon>Bacteria</taxon>
        <taxon>Pseudomonadati</taxon>
        <taxon>Bacteroidota</taxon>
        <taxon>Flavobacteriia</taxon>
        <taxon>Flavobacteriales</taxon>
        <taxon>Flavobacteriaceae</taxon>
        <taxon>Tenacibaculum</taxon>
    </lineage>
</organism>
<dbReference type="InterPro" id="IPR019861">
    <property type="entry name" value="PorP/SprF_Bacteroidetes"/>
</dbReference>
<dbReference type="RefSeq" id="WP_386107118.1">
    <property type="nucleotide sequence ID" value="NZ_JBHTJR010000045.1"/>
</dbReference>
<dbReference type="EMBL" id="JBHTJR010000045">
    <property type="protein sequence ID" value="MFD0993152.1"/>
    <property type="molecule type" value="Genomic_DNA"/>
</dbReference>
<feature type="signal peptide" evidence="1">
    <location>
        <begin position="1"/>
        <end position="19"/>
    </location>
</feature>
<gene>
    <name evidence="2" type="ORF">ACFQ1U_08040</name>
</gene>
<evidence type="ECO:0000313" key="2">
    <source>
        <dbReference type="EMBL" id="MFD0993152.1"/>
    </source>
</evidence>
<dbReference type="Proteomes" id="UP001597062">
    <property type="component" value="Unassembled WGS sequence"/>
</dbReference>
<keyword evidence="3" id="KW-1185">Reference proteome</keyword>
<proteinExistence type="predicted"/>
<keyword evidence="1" id="KW-0732">Signal</keyword>
<evidence type="ECO:0000256" key="1">
    <source>
        <dbReference type="SAM" id="SignalP"/>
    </source>
</evidence>